<sequence>MKKKDPDLKVFIAIGGWTFNDPGPTATIFSDIVASVSYQKTFISSLMSFMSTYGFDGLDLDWQYPQAKDRSGRDADFVNFPKFMARLKKAMDAGGKGLTITLPASYLYLQHFDVKKLADSVDFFNIRSYDLHGAWDQDKEWTGSFLNAHTNLTETELALDLLWRNDIDPDQVVMGLSFYGRSLTAADSSCMKPGCKFDEAGKQGKCTLERGILLNSEIDALVKENNPGIEFYEKEAVKVATWGDQWISFDDAETLKLKIDYAQSRCLGGVMVWAISHDTKDAKYNEALATILDRPTTGGTIEKFQNKQCRWTNCKESCPTGWVNVPRSDGGARNKKHEKMWDETGCGGDGARSFCCPPGEQLPTCGWYGFNNGKCGKGSCPSDMVEIGSSQMYCHNKQNYESACCTTNVKSMKVYGTCEWGAYPDCNSQEDCPGPDENKDTLMAGSPSGSGGGECNVLKNGLGLNMPGTQQRKYCCDASNPDLRIDDCQWFKDVGPVPAGASNSFCRSGCPPDRVRVAVDTLTNVCSAAGLGGMALCCKTSFSDKDDIEVENLKLDAFKSAMESWAKDHAVPRRADLEDVVANSSTSTERAARD</sequence>
<protein>
    <recommendedName>
        <fullName evidence="2">chitinase</fullName>
        <ecNumber evidence="2">3.2.1.14</ecNumber>
    </recommendedName>
</protein>
<feature type="domain" description="GH18" evidence="3">
    <location>
        <begin position="1"/>
        <end position="295"/>
    </location>
</feature>
<name>A0A9P5HGK3_9HYPO</name>
<comment type="caution">
    <text evidence="4">The sequence shown here is derived from an EMBL/GenBank/DDBJ whole genome shotgun (WGS) entry which is preliminary data.</text>
</comment>
<dbReference type="PANTHER" id="PTHR11177">
    <property type="entry name" value="CHITINASE"/>
    <property type="match status" value="1"/>
</dbReference>
<dbReference type="AlphaFoldDB" id="A0A9P5HGK3"/>
<dbReference type="OrthoDB" id="73875at2759"/>
<dbReference type="PANTHER" id="PTHR11177:SF333">
    <property type="entry name" value="CHITINASE"/>
    <property type="match status" value="1"/>
</dbReference>
<dbReference type="InterPro" id="IPR001223">
    <property type="entry name" value="Glyco_hydro18_cat"/>
</dbReference>
<evidence type="ECO:0000256" key="2">
    <source>
        <dbReference type="ARBA" id="ARBA00012729"/>
    </source>
</evidence>
<dbReference type="GO" id="GO:0008843">
    <property type="term" value="F:endochitinase activity"/>
    <property type="evidence" value="ECO:0007669"/>
    <property type="project" value="UniProtKB-EC"/>
</dbReference>
<evidence type="ECO:0000259" key="3">
    <source>
        <dbReference type="PROSITE" id="PS51910"/>
    </source>
</evidence>
<organism evidence="4 5">
    <name type="scientific">Cylindrodendrum hubeiense</name>
    <dbReference type="NCBI Taxonomy" id="595255"/>
    <lineage>
        <taxon>Eukaryota</taxon>
        <taxon>Fungi</taxon>
        <taxon>Dikarya</taxon>
        <taxon>Ascomycota</taxon>
        <taxon>Pezizomycotina</taxon>
        <taxon>Sordariomycetes</taxon>
        <taxon>Hypocreomycetidae</taxon>
        <taxon>Hypocreales</taxon>
        <taxon>Nectriaceae</taxon>
        <taxon>Cylindrodendrum</taxon>
    </lineage>
</organism>
<dbReference type="Pfam" id="PF00704">
    <property type="entry name" value="Glyco_hydro_18"/>
    <property type="match status" value="1"/>
</dbReference>
<dbReference type="InterPro" id="IPR011583">
    <property type="entry name" value="Chitinase_II/V-like_cat"/>
</dbReference>
<evidence type="ECO:0000313" key="5">
    <source>
        <dbReference type="Proteomes" id="UP000722485"/>
    </source>
</evidence>
<dbReference type="Proteomes" id="UP000722485">
    <property type="component" value="Unassembled WGS sequence"/>
</dbReference>
<evidence type="ECO:0000256" key="1">
    <source>
        <dbReference type="ARBA" id="ARBA00008682"/>
    </source>
</evidence>
<dbReference type="GO" id="GO:0005975">
    <property type="term" value="P:carbohydrate metabolic process"/>
    <property type="evidence" value="ECO:0007669"/>
    <property type="project" value="InterPro"/>
</dbReference>
<evidence type="ECO:0000313" key="4">
    <source>
        <dbReference type="EMBL" id="KAF7553490.1"/>
    </source>
</evidence>
<dbReference type="PROSITE" id="PS51910">
    <property type="entry name" value="GH18_2"/>
    <property type="match status" value="1"/>
</dbReference>
<accession>A0A9P5HGK3</accession>
<dbReference type="GO" id="GO:0008061">
    <property type="term" value="F:chitin binding"/>
    <property type="evidence" value="ECO:0007669"/>
    <property type="project" value="InterPro"/>
</dbReference>
<keyword evidence="5" id="KW-1185">Reference proteome</keyword>
<dbReference type="InterPro" id="IPR017853">
    <property type="entry name" value="GH"/>
</dbReference>
<dbReference type="SUPFAM" id="SSF51445">
    <property type="entry name" value="(Trans)glycosidases"/>
    <property type="match status" value="1"/>
</dbReference>
<gene>
    <name evidence="4" type="ORF">G7Z17_g3624</name>
</gene>
<dbReference type="EC" id="3.2.1.14" evidence="2"/>
<dbReference type="EMBL" id="JAANBB010000045">
    <property type="protein sequence ID" value="KAF7553490.1"/>
    <property type="molecule type" value="Genomic_DNA"/>
</dbReference>
<dbReference type="Gene3D" id="3.10.50.10">
    <property type="match status" value="1"/>
</dbReference>
<dbReference type="SMART" id="SM00636">
    <property type="entry name" value="Glyco_18"/>
    <property type="match status" value="1"/>
</dbReference>
<dbReference type="SUPFAM" id="SSF54556">
    <property type="entry name" value="Chitinase insertion domain"/>
    <property type="match status" value="1"/>
</dbReference>
<reference evidence="4" key="1">
    <citation type="submission" date="2020-03" db="EMBL/GenBank/DDBJ databases">
        <title>Draft Genome Sequence of Cylindrodendrum hubeiense.</title>
        <authorList>
            <person name="Buettner E."/>
            <person name="Kellner H."/>
        </authorList>
    </citation>
    <scope>NUCLEOTIDE SEQUENCE</scope>
    <source>
        <strain evidence="4">IHI 201604</strain>
    </source>
</reference>
<dbReference type="Gene3D" id="3.20.20.80">
    <property type="entry name" value="Glycosidases"/>
    <property type="match status" value="1"/>
</dbReference>
<dbReference type="InterPro" id="IPR029070">
    <property type="entry name" value="Chitinase_insertion_sf"/>
</dbReference>
<proteinExistence type="inferred from homology"/>
<comment type="similarity">
    <text evidence="1">Belongs to the glycosyl hydrolase 18 family. Chitinase class V subfamily.</text>
</comment>
<dbReference type="InterPro" id="IPR050314">
    <property type="entry name" value="Glycosyl_Hydrlase_18"/>
</dbReference>